<dbReference type="Pfam" id="PF24883">
    <property type="entry name" value="NPHP3_N"/>
    <property type="match status" value="1"/>
</dbReference>
<dbReference type="InterPro" id="IPR027417">
    <property type="entry name" value="P-loop_NTPase"/>
</dbReference>
<comment type="caution">
    <text evidence="4">The sequence shown here is derived from an EMBL/GenBank/DDBJ whole genome shotgun (WGS) entry which is preliminary data.</text>
</comment>
<reference evidence="4" key="1">
    <citation type="submission" date="2023-06" db="EMBL/GenBank/DDBJ databases">
        <title>Genome-scale phylogeny and comparative genomics of the fungal order Sordariales.</title>
        <authorList>
            <consortium name="Lawrence Berkeley National Laboratory"/>
            <person name="Hensen N."/>
            <person name="Bonometti L."/>
            <person name="Westerberg I."/>
            <person name="Brannstrom I.O."/>
            <person name="Guillou S."/>
            <person name="Cros-Aarteil S."/>
            <person name="Calhoun S."/>
            <person name="Haridas S."/>
            <person name="Kuo A."/>
            <person name="Mondo S."/>
            <person name="Pangilinan J."/>
            <person name="Riley R."/>
            <person name="Labutti K."/>
            <person name="Andreopoulos B."/>
            <person name="Lipzen A."/>
            <person name="Chen C."/>
            <person name="Yanf M."/>
            <person name="Daum C."/>
            <person name="Ng V."/>
            <person name="Clum A."/>
            <person name="Steindorff A."/>
            <person name="Ohm R."/>
            <person name="Martin F."/>
            <person name="Silar P."/>
            <person name="Natvig D."/>
            <person name="Lalanne C."/>
            <person name="Gautier V."/>
            <person name="Ament-Velasquez S.L."/>
            <person name="Kruys A."/>
            <person name="Hutchinson M.I."/>
            <person name="Powell A.J."/>
            <person name="Barry K."/>
            <person name="Miller A.N."/>
            <person name="Grigoriev I.V."/>
            <person name="Debuchy R."/>
            <person name="Gladieux P."/>
            <person name="Thoren M.H."/>
            <person name="Johannesson H."/>
        </authorList>
    </citation>
    <scope>NUCLEOTIDE SEQUENCE</scope>
    <source>
        <strain evidence="4">CBS 307.81</strain>
    </source>
</reference>
<dbReference type="Proteomes" id="UP001174997">
    <property type="component" value="Unassembled WGS sequence"/>
</dbReference>
<dbReference type="SUPFAM" id="SSF52540">
    <property type="entry name" value="P-loop containing nucleoside triphosphate hydrolases"/>
    <property type="match status" value="1"/>
</dbReference>
<dbReference type="PANTHER" id="PTHR10039">
    <property type="entry name" value="AMELOGENIN"/>
    <property type="match status" value="1"/>
</dbReference>
<evidence type="ECO:0000256" key="2">
    <source>
        <dbReference type="SAM" id="Coils"/>
    </source>
</evidence>
<evidence type="ECO:0000256" key="1">
    <source>
        <dbReference type="ARBA" id="ARBA00022737"/>
    </source>
</evidence>
<dbReference type="Gene3D" id="3.40.50.300">
    <property type="entry name" value="P-loop containing nucleotide triphosphate hydrolases"/>
    <property type="match status" value="1"/>
</dbReference>
<evidence type="ECO:0000313" key="4">
    <source>
        <dbReference type="EMBL" id="KAK0667316.1"/>
    </source>
</evidence>
<protein>
    <recommendedName>
        <fullName evidence="3">Nephrocystin 3-like N-terminal domain-containing protein</fullName>
    </recommendedName>
</protein>
<feature type="coiled-coil region" evidence="2">
    <location>
        <begin position="74"/>
        <end position="136"/>
    </location>
</feature>
<keyword evidence="5" id="KW-1185">Reference proteome</keyword>
<dbReference type="PANTHER" id="PTHR10039:SF17">
    <property type="entry name" value="FUNGAL STAND N-TERMINAL GOODBYE DOMAIN-CONTAINING PROTEIN-RELATED"/>
    <property type="match status" value="1"/>
</dbReference>
<accession>A0AA40DB01</accession>
<dbReference type="InterPro" id="IPR056884">
    <property type="entry name" value="NPHP3-like_N"/>
</dbReference>
<evidence type="ECO:0000259" key="3">
    <source>
        <dbReference type="Pfam" id="PF24883"/>
    </source>
</evidence>
<sequence length="433" mass="49020">MEVVGLISAIPAPIKLVHQPSTEIHKISSKSRTASIARSLHPQLAILENTLESIQRRAIASSTPTSHHGIDRLVKETQHEITELNRLIDEINGENGGPRFVKRALLVLKGFEKDFKEQAQRTIDRLQISLQTFLSEQQARSKNYHQLTKLLKPSGTVFIPSKVPGTLEWVWSHPEFSHWVSPTDHSNPPSTHSDISHSDISKRTLIIYGVKGSGKSVLAAFIADELQRQGHVKLFFSFWAGAERKRRVEGMLCTLLWQLLGSLPEDERIRQVPQLLSSDISTKSGSLVPEIIRLGQLHHRTVYCVLDGIDESLDDLNDLENGPSVCISRLIEHCTNLRFLLIGRQSSLRTALKKWPHHIELMMFLVRNDVAKLISFEPDNCATITTQELRNQVQLELEVRSTVMFLWIKLVFKELRSSYSAAEIHSNYLAKSP</sequence>
<feature type="domain" description="Nephrocystin 3-like N-terminal" evidence="3">
    <location>
        <begin position="165"/>
        <end position="344"/>
    </location>
</feature>
<keyword evidence="1" id="KW-0677">Repeat</keyword>
<keyword evidence="2" id="KW-0175">Coiled coil</keyword>
<proteinExistence type="predicted"/>
<organism evidence="4 5">
    <name type="scientific">Cercophora samala</name>
    <dbReference type="NCBI Taxonomy" id="330535"/>
    <lineage>
        <taxon>Eukaryota</taxon>
        <taxon>Fungi</taxon>
        <taxon>Dikarya</taxon>
        <taxon>Ascomycota</taxon>
        <taxon>Pezizomycotina</taxon>
        <taxon>Sordariomycetes</taxon>
        <taxon>Sordariomycetidae</taxon>
        <taxon>Sordariales</taxon>
        <taxon>Lasiosphaeriaceae</taxon>
        <taxon>Cercophora</taxon>
    </lineage>
</organism>
<dbReference type="AlphaFoldDB" id="A0AA40DB01"/>
<dbReference type="EMBL" id="JAULSY010000074">
    <property type="protein sequence ID" value="KAK0667316.1"/>
    <property type="molecule type" value="Genomic_DNA"/>
</dbReference>
<evidence type="ECO:0000313" key="5">
    <source>
        <dbReference type="Proteomes" id="UP001174997"/>
    </source>
</evidence>
<gene>
    <name evidence="4" type="ORF">QBC41DRAFT_396202</name>
</gene>
<name>A0AA40DB01_9PEZI</name>